<dbReference type="Pfam" id="PF13223">
    <property type="entry name" value="DUF4031"/>
    <property type="match status" value="1"/>
</dbReference>
<organism evidence="2 3">
    <name type="scientific">Kineococcus xinjiangensis</name>
    <dbReference type="NCBI Taxonomy" id="512762"/>
    <lineage>
        <taxon>Bacteria</taxon>
        <taxon>Bacillati</taxon>
        <taxon>Actinomycetota</taxon>
        <taxon>Actinomycetes</taxon>
        <taxon>Kineosporiales</taxon>
        <taxon>Kineosporiaceae</taxon>
        <taxon>Kineococcus</taxon>
    </lineage>
</organism>
<dbReference type="AlphaFoldDB" id="A0A2S6ITA4"/>
<reference evidence="2 3" key="1">
    <citation type="submission" date="2018-02" db="EMBL/GenBank/DDBJ databases">
        <title>Genomic Encyclopedia of Archaeal and Bacterial Type Strains, Phase II (KMG-II): from individual species to whole genera.</title>
        <authorList>
            <person name="Goeker M."/>
        </authorList>
    </citation>
    <scope>NUCLEOTIDE SEQUENCE [LARGE SCALE GENOMIC DNA]</scope>
    <source>
        <strain evidence="2 3">DSM 22857</strain>
    </source>
</reference>
<comment type="caution">
    <text evidence="2">The sequence shown here is derived from an EMBL/GenBank/DDBJ whole genome shotgun (WGS) entry which is preliminary data.</text>
</comment>
<evidence type="ECO:0000259" key="1">
    <source>
        <dbReference type="Pfam" id="PF13223"/>
    </source>
</evidence>
<dbReference type="InterPro" id="IPR025109">
    <property type="entry name" value="DUF4031"/>
</dbReference>
<protein>
    <submittedName>
        <fullName evidence="2">Uncharacterized protein DUF4031</fullName>
    </submittedName>
</protein>
<keyword evidence="3" id="KW-1185">Reference proteome</keyword>
<sequence length="218" mass="23531">MTLLIDPPAWHAHGRQWSHLASDDSYAELHAFAARLGVPRRAFEGDHYDVPADLHARAVAAGARAVSTRELLTRLRAAGLRRPKRRGEKVVSSRDAGDLRIDVVLSARLPHPHGSRHLVQLDAPGRRLRTVPTPSGADLPVAAPGDPHEDAHGEVLGFRRTWRLQGGRRVLVHDGLLRVDLAPAAGAAWTPFGDLPPRWWSPLLVAAGILPPAGGTGP</sequence>
<proteinExistence type="predicted"/>
<gene>
    <name evidence="2" type="ORF">CLV92_104231</name>
</gene>
<dbReference type="RefSeq" id="WP_104432215.1">
    <property type="nucleotide sequence ID" value="NZ_PTJD01000004.1"/>
</dbReference>
<dbReference type="OrthoDB" id="9808993at2"/>
<name>A0A2S6ITA4_9ACTN</name>
<accession>A0A2S6ITA4</accession>
<feature type="domain" description="DUF4031" evidence="1">
    <location>
        <begin position="4"/>
        <end position="77"/>
    </location>
</feature>
<dbReference type="Proteomes" id="UP000239485">
    <property type="component" value="Unassembled WGS sequence"/>
</dbReference>
<dbReference type="EMBL" id="PTJD01000004">
    <property type="protein sequence ID" value="PPK97410.1"/>
    <property type="molecule type" value="Genomic_DNA"/>
</dbReference>
<evidence type="ECO:0000313" key="3">
    <source>
        <dbReference type="Proteomes" id="UP000239485"/>
    </source>
</evidence>
<evidence type="ECO:0000313" key="2">
    <source>
        <dbReference type="EMBL" id="PPK97410.1"/>
    </source>
</evidence>